<proteinExistence type="predicted"/>
<evidence type="ECO:0000313" key="1">
    <source>
        <dbReference type="EMBL" id="MBB5695298.1"/>
    </source>
</evidence>
<dbReference type="AlphaFoldDB" id="A0A840Y2H3"/>
<dbReference type="EMBL" id="JACIJD010000016">
    <property type="protein sequence ID" value="MBB5695298.1"/>
    <property type="molecule type" value="Genomic_DNA"/>
</dbReference>
<gene>
    <name evidence="1" type="ORF">FHS87_003353</name>
</gene>
<comment type="caution">
    <text evidence="1">The sequence shown here is derived from an EMBL/GenBank/DDBJ whole genome shotgun (WGS) entry which is preliminary data.</text>
</comment>
<dbReference type="Proteomes" id="UP000580654">
    <property type="component" value="Unassembled WGS sequence"/>
</dbReference>
<evidence type="ECO:0000313" key="2">
    <source>
        <dbReference type="Proteomes" id="UP000580654"/>
    </source>
</evidence>
<sequence>MFAFAAGLVALIVVNVLVGRAVHRAGLDRLADGQIGF</sequence>
<accession>A0A840Y2H3</accession>
<reference evidence="1 2" key="1">
    <citation type="submission" date="2020-08" db="EMBL/GenBank/DDBJ databases">
        <title>Genomic Encyclopedia of Type Strains, Phase IV (KMG-IV): sequencing the most valuable type-strain genomes for metagenomic binning, comparative biology and taxonomic classification.</title>
        <authorList>
            <person name="Goeker M."/>
        </authorList>
    </citation>
    <scope>NUCLEOTIDE SEQUENCE [LARGE SCALE GENOMIC DNA]</scope>
    <source>
        <strain evidence="1 2">DSM 25622</strain>
    </source>
</reference>
<organism evidence="1 2">
    <name type="scientific">Muricoccus pecuniae</name>
    <dbReference type="NCBI Taxonomy" id="693023"/>
    <lineage>
        <taxon>Bacteria</taxon>
        <taxon>Pseudomonadati</taxon>
        <taxon>Pseudomonadota</taxon>
        <taxon>Alphaproteobacteria</taxon>
        <taxon>Acetobacterales</taxon>
        <taxon>Roseomonadaceae</taxon>
        <taxon>Muricoccus</taxon>
    </lineage>
</organism>
<protein>
    <submittedName>
        <fullName evidence="1">Uncharacterized protein</fullName>
    </submittedName>
</protein>
<keyword evidence="2" id="KW-1185">Reference proteome</keyword>
<name>A0A840Y2H3_9PROT</name>